<dbReference type="Gene3D" id="1.10.10.60">
    <property type="entry name" value="Homeodomain-like"/>
    <property type="match status" value="1"/>
</dbReference>
<dbReference type="SUPFAM" id="SSF53041">
    <property type="entry name" value="Resolvase-like"/>
    <property type="match status" value="1"/>
</dbReference>
<evidence type="ECO:0000256" key="3">
    <source>
        <dbReference type="ARBA" id="ARBA00023172"/>
    </source>
</evidence>
<comment type="caution">
    <text evidence="6">The sequence shown here is derived from an EMBL/GenBank/DDBJ whole genome shotgun (WGS) entry which is preliminary data.</text>
</comment>
<dbReference type="InterPro" id="IPR009057">
    <property type="entry name" value="Homeodomain-like_sf"/>
</dbReference>
<accession>A0ABU5QLI0</accession>
<evidence type="ECO:0000256" key="1">
    <source>
        <dbReference type="ARBA" id="ARBA00009913"/>
    </source>
</evidence>
<evidence type="ECO:0000256" key="2">
    <source>
        <dbReference type="ARBA" id="ARBA00023125"/>
    </source>
</evidence>
<dbReference type="Proteomes" id="UP001304671">
    <property type="component" value="Unassembled WGS sequence"/>
</dbReference>
<gene>
    <name evidence="6" type="ORF">VB264_09010</name>
</gene>
<name>A0ABU5QLI0_9BACT</name>
<sequence>MKDKHYIFRTTKELIQLIETLENKKVHFVSIKDTIDTSSAQGRLFLNIFASLAEFERDIIRERTRAGLASARARGRTGGRKKGLSSDGLEKAETAVMLYQQKKSADEIASIIGVGRATVYRYLEAMGQKRNL</sequence>
<dbReference type="RefSeq" id="WP_323248637.1">
    <property type="nucleotide sequence ID" value="NZ_JAYFUL010000011.1"/>
</dbReference>
<dbReference type="Pfam" id="PF00239">
    <property type="entry name" value="Resolvase"/>
    <property type="match status" value="1"/>
</dbReference>
<protein>
    <submittedName>
        <fullName evidence="6">Recombinase family protein</fullName>
    </submittedName>
</protein>
<evidence type="ECO:0000256" key="4">
    <source>
        <dbReference type="SAM" id="MobiDB-lite"/>
    </source>
</evidence>
<dbReference type="SUPFAM" id="SSF46689">
    <property type="entry name" value="Homeodomain-like"/>
    <property type="match status" value="1"/>
</dbReference>
<reference evidence="6 7" key="1">
    <citation type="submission" date="2023-12" db="EMBL/GenBank/DDBJ databases">
        <title>Novel species of the genus Arcicella isolated from rivers.</title>
        <authorList>
            <person name="Lu H."/>
        </authorList>
    </citation>
    <scope>NUCLEOTIDE SEQUENCE [LARGE SCALE GENOMIC DNA]</scope>
    <source>
        <strain evidence="6 7">LMG 21963</strain>
    </source>
</reference>
<keyword evidence="7" id="KW-1185">Reference proteome</keyword>
<dbReference type="Gene3D" id="3.40.50.1390">
    <property type="entry name" value="Resolvase, N-terminal catalytic domain"/>
    <property type="match status" value="1"/>
</dbReference>
<feature type="region of interest" description="Disordered" evidence="4">
    <location>
        <begin position="68"/>
        <end position="87"/>
    </location>
</feature>
<keyword evidence="2" id="KW-0238">DNA-binding</keyword>
<dbReference type="InterPro" id="IPR036162">
    <property type="entry name" value="Resolvase-like_N_sf"/>
</dbReference>
<feature type="compositionally biased region" description="Basic residues" evidence="4">
    <location>
        <begin position="73"/>
        <end position="83"/>
    </location>
</feature>
<dbReference type="PANTHER" id="PTHR30461:SF2">
    <property type="entry name" value="SERINE RECOMBINASE PINE-RELATED"/>
    <property type="match status" value="1"/>
</dbReference>
<dbReference type="PANTHER" id="PTHR30461">
    <property type="entry name" value="DNA-INVERTASE FROM LAMBDOID PROPHAGE"/>
    <property type="match status" value="1"/>
</dbReference>
<dbReference type="InterPro" id="IPR050639">
    <property type="entry name" value="SSR_resolvase"/>
</dbReference>
<comment type="similarity">
    <text evidence="1">Belongs to the site-specific recombinase resolvase family.</text>
</comment>
<dbReference type="EMBL" id="JAYFUL010000011">
    <property type="protein sequence ID" value="MEA5257925.1"/>
    <property type="molecule type" value="Genomic_DNA"/>
</dbReference>
<keyword evidence="3" id="KW-0233">DNA recombination</keyword>
<evidence type="ECO:0000313" key="6">
    <source>
        <dbReference type="EMBL" id="MEA5257925.1"/>
    </source>
</evidence>
<evidence type="ECO:0000259" key="5">
    <source>
        <dbReference type="PROSITE" id="PS51736"/>
    </source>
</evidence>
<feature type="domain" description="Resolvase/invertase-type recombinase catalytic" evidence="5">
    <location>
        <begin position="1"/>
        <end position="75"/>
    </location>
</feature>
<dbReference type="PROSITE" id="PS51736">
    <property type="entry name" value="RECOMBINASES_3"/>
    <property type="match status" value="1"/>
</dbReference>
<evidence type="ECO:0000313" key="7">
    <source>
        <dbReference type="Proteomes" id="UP001304671"/>
    </source>
</evidence>
<dbReference type="InterPro" id="IPR006119">
    <property type="entry name" value="Resolv_N"/>
</dbReference>
<dbReference type="Pfam" id="PF02796">
    <property type="entry name" value="HTH_7"/>
    <property type="match status" value="1"/>
</dbReference>
<dbReference type="InterPro" id="IPR006120">
    <property type="entry name" value="Resolvase_HTH_dom"/>
</dbReference>
<proteinExistence type="inferred from homology"/>
<organism evidence="6 7">
    <name type="scientific">Arcicella aquatica</name>
    <dbReference type="NCBI Taxonomy" id="217141"/>
    <lineage>
        <taxon>Bacteria</taxon>
        <taxon>Pseudomonadati</taxon>
        <taxon>Bacteroidota</taxon>
        <taxon>Cytophagia</taxon>
        <taxon>Cytophagales</taxon>
        <taxon>Flectobacillaceae</taxon>
        <taxon>Arcicella</taxon>
    </lineage>
</organism>
<dbReference type="CDD" id="cd03768">
    <property type="entry name" value="SR_ResInv"/>
    <property type="match status" value="1"/>
</dbReference>